<sequence length="61" mass="6991">MGQLPTTGLGTGRQRSSDIYRQFRTTCTSYMQNVGRPSIIPVAYLAKKYYQAHDERHLITL</sequence>
<dbReference type="HOGENOM" id="CLU_2922403_0_0_1"/>
<evidence type="ECO:0000313" key="2">
    <source>
        <dbReference type="Proteomes" id="UP000008177"/>
    </source>
</evidence>
<accession>G2YZ56</accession>
<gene>
    <name evidence="1" type="ORF">BofuT4_uP141660.1</name>
</gene>
<dbReference type="Proteomes" id="UP000008177">
    <property type="component" value="Unplaced contigs"/>
</dbReference>
<proteinExistence type="predicted"/>
<dbReference type="EMBL" id="FQ790362">
    <property type="protein sequence ID" value="CCD56904.1"/>
    <property type="molecule type" value="Genomic_DNA"/>
</dbReference>
<organism evidence="1 2">
    <name type="scientific">Botryotinia fuckeliana (strain T4)</name>
    <name type="common">Noble rot fungus</name>
    <name type="synonym">Botrytis cinerea</name>
    <dbReference type="NCBI Taxonomy" id="999810"/>
    <lineage>
        <taxon>Eukaryota</taxon>
        <taxon>Fungi</taxon>
        <taxon>Dikarya</taxon>
        <taxon>Ascomycota</taxon>
        <taxon>Pezizomycotina</taxon>
        <taxon>Leotiomycetes</taxon>
        <taxon>Helotiales</taxon>
        <taxon>Sclerotiniaceae</taxon>
        <taxon>Botrytis</taxon>
    </lineage>
</organism>
<reference evidence="2" key="1">
    <citation type="journal article" date="2011" name="PLoS Genet.">
        <title>Genomic analysis of the necrotrophic fungal pathogens Sclerotinia sclerotiorum and Botrytis cinerea.</title>
        <authorList>
            <person name="Amselem J."/>
            <person name="Cuomo C.A."/>
            <person name="van Kan J.A."/>
            <person name="Viaud M."/>
            <person name="Benito E.P."/>
            <person name="Couloux A."/>
            <person name="Coutinho P.M."/>
            <person name="de Vries R.P."/>
            <person name="Dyer P.S."/>
            <person name="Fillinger S."/>
            <person name="Fournier E."/>
            <person name="Gout L."/>
            <person name="Hahn M."/>
            <person name="Kohn L."/>
            <person name="Lapalu N."/>
            <person name="Plummer K.M."/>
            <person name="Pradier J.M."/>
            <person name="Quevillon E."/>
            <person name="Sharon A."/>
            <person name="Simon A."/>
            <person name="ten Have A."/>
            <person name="Tudzynski B."/>
            <person name="Tudzynski P."/>
            <person name="Wincker P."/>
            <person name="Andrew M."/>
            <person name="Anthouard V."/>
            <person name="Beever R.E."/>
            <person name="Beffa R."/>
            <person name="Benoit I."/>
            <person name="Bouzid O."/>
            <person name="Brault B."/>
            <person name="Chen Z."/>
            <person name="Choquer M."/>
            <person name="Collemare J."/>
            <person name="Cotton P."/>
            <person name="Danchin E.G."/>
            <person name="Da Silva C."/>
            <person name="Gautier A."/>
            <person name="Giraud C."/>
            <person name="Giraud T."/>
            <person name="Gonzalez C."/>
            <person name="Grossetete S."/>
            <person name="Guldener U."/>
            <person name="Henrissat B."/>
            <person name="Howlett B.J."/>
            <person name="Kodira C."/>
            <person name="Kretschmer M."/>
            <person name="Lappartient A."/>
            <person name="Leroch M."/>
            <person name="Levis C."/>
            <person name="Mauceli E."/>
            <person name="Neuveglise C."/>
            <person name="Oeser B."/>
            <person name="Pearson M."/>
            <person name="Poulain J."/>
            <person name="Poussereau N."/>
            <person name="Quesneville H."/>
            <person name="Rascle C."/>
            <person name="Schumacher J."/>
            <person name="Segurens B."/>
            <person name="Sexton A."/>
            <person name="Silva E."/>
            <person name="Sirven C."/>
            <person name="Soanes D.M."/>
            <person name="Talbot N.J."/>
            <person name="Templeton M."/>
            <person name="Yandava C."/>
            <person name="Yarden O."/>
            <person name="Zeng Q."/>
            <person name="Rollins J.A."/>
            <person name="Lebrun M.H."/>
            <person name="Dickman M."/>
        </authorList>
    </citation>
    <scope>NUCLEOTIDE SEQUENCE [LARGE SCALE GENOMIC DNA]</scope>
    <source>
        <strain evidence="2">T4</strain>
    </source>
</reference>
<name>G2YZ56_BOTF4</name>
<evidence type="ECO:0000313" key="1">
    <source>
        <dbReference type="EMBL" id="CCD56904.1"/>
    </source>
</evidence>
<dbReference type="InParanoid" id="G2YZ56"/>
<dbReference type="AlphaFoldDB" id="G2YZ56"/>
<protein>
    <submittedName>
        <fullName evidence="1">Uncharacterized protein</fullName>
    </submittedName>
</protein>